<dbReference type="Proteomes" id="UP000282106">
    <property type="component" value="Unassembled WGS sequence"/>
</dbReference>
<comment type="caution">
    <text evidence="5">The sequence shown here is derived from an EMBL/GenBank/DDBJ whole genome shotgun (WGS) entry which is preliminary data.</text>
</comment>
<dbReference type="PANTHER" id="PTHR10426">
    <property type="entry name" value="STRICTOSIDINE SYNTHASE-RELATED"/>
    <property type="match status" value="1"/>
</dbReference>
<evidence type="ECO:0000259" key="4">
    <source>
        <dbReference type="Pfam" id="PF03088"/>
    </source>
</evidence>
<dbReference type="GO" id="GO:0012505">
    <property type="term" value="C:endomembrane system"/>
    <property type="evidence" value="ECO:0007669"/>
    <property type="project" value="TreeGrafter"/>
</dbReference>
<evidence type="ECO:0000313" key="5">
    <source>
        <dbReference type="EMBL" id="ROH88677.1"/>
    </source>
</evidence>
<sequence length="400" mass="42635">MLKRIAQLLGLVVVLPVLAYLLLWPTPIAPQAWTPPKAPAADGVFAPNDRLKAVQRLGLGAGLGPEGIAVDAEGRLYAGYLDGRIVTFSANGASYQELATVEGGRPLGISLAPGGGLVIADAHRGLLGLAPAQPLKTLLTEAGGAPLVFADDVDLAPKSGKLYLSDVAIYPYAQMMYEVLEHRGTGRLIEYDPASGASRVLLGGLQFANGVAVGPDEAYVLVNETSAYRITRYWLKGEKAGTSEVFIDNLPGLPDNLSFNGRDRFWVALYSPRDPLLDAILPGPAWIKKLLSRLPPKLLAPPPRKAWVLGLDIDGKVIANLQYEGKDAYAPITSVEESGPWLYFGSLSAEGLARLPLQSVFPDAPPPPLGWERTPAKPHHFVPPKLGYAPPEEEGQGAGR</sequence>
<dbReference type="Gene3D" id="2.120.10.30">
    <property type="entry name" value="TolB, C-terminal domain"/>
    <property type="match status" value="1"/>
</dbReference>
<dbReference type="GO" id="GO:0016787">
    <property type="term" value="F:hydrolase activity"/>
    <property type="evidence" value="ECO:0007669"/>
    <property type="project" value="TreeGrafter"/>
</dbReference>
<dbReference type="InterPro" id="IPR011042">
    <property type="entry name" value="6-blade_b-propeller_TolB-like"/>
</dbReference>
<comment type="similarity">
    <text evidence="1">Belongs to the strictosidine synthase family.</text>
</comment>
<protein>
    <submittedName>
        <fullName evidence="5">SMP-30/gluconolactonase/LRE family protein</fullName>
    </submittedName>
</protein>
<dbReference type="SUPFAM" id="SSF63829">
    <property type="entry name" value="Calcium-dependent phosphotriesterase"/>
    <property type="match status" value="1"/>
</dbReference>
<feature type="domain" description="Strictosidine synthase conserved region" evidence="4">
    <location>
        <begin position="151"/>
        <end position="238"/>
    </location>
</feature>
<dbReference type="Pfam" id="PF03088">
    <property type="entry name" value="Str_synth"/>
    <property type="match status" value="1"/>
</dbReference>
<evidence type="ECO:0000313" key="6">
    <source>
        <dbReference type="Proteomes" id="UP000282106"/>
    </source>
</evidence>
<keyword evidence="2" id="KW-0597">Phosphoprotein</keyword>
<dbReference type="PANTHER" id="PTHR10426:SF88">
    <property type="entry name" value="ADIPOCYTE PLASMA MEMBRANE-ASSOCIATED PROTEIN HEMOMUCIN-RELATED"/>
    <property type="match status" value="1"/>
</dbReference>
<organism evidence="5 6">
    <name type="scientific">Stagnimonas aquatica</name>
    <dbReference type="NCBI Taxonomy" id="2689987"/>
    <lineage>
        <taxon>Bacteria</taxon>
        <taxon>Pseudomonadati</taxon>
        <taxon>Pseudomonadota</taxon>
        <taxon>Gammaproteobacteria</taxon>
        <taxon>Nevskiales</taxon>
        <taxon>Nevskiaceae</taxon>
        <taxon>Stagnimonas</taxon>
    </lineage>
</organism>
<keyword evidence="3" id="KW-0325">Glycoprotein</keyword>
<dbReference type="EMBL" id="RJVO01000006">
    <property type="protein sequence ID" value="ROH88677.1"/>
    <property type="molecule type" value="Genomic_DNA"/>
</dbReference>
<dbReference type="Pfam" id="PF20067">
    <property type="entry name" value="SSL_N"/>
    <property type="match status" value="1"/>
</dbReference>
<name>A0A3N0V7A7_9GAMM</name>
<dbReference type="AlphaFoldDB" id="A0A3N0V7A7"/>
<reference evidence="5 6" key="1">
    <citation type="submission" date="2018-10" db="EMBL/GenBank/DDBJ databases">
        <authorList>
            <person name="Chen W.-M."/>
        </authorList>
    </citation>
    <scope>NUCLEOTIDE SEQUENCE [LARGE SCALE GENOMIC DNA]</scope>
    <source>
        <strain evidence="5 6">THS-13</strain>
    </source>
</reference>
<gene>
    <name evidence="5" type="ORF">ED208_12725</name>
</gene>
<dbReference type="InterPro" id="IPR018119">
    <property type="entry name" value="Strictosidine_synth_cons-reg"/>
</dbReference>
<keyword evidence="6" id="KW-1185">Reference proteome</keyword>
<evidence type="ECO:0000256" key="2">
    <source>
        <dbReference type="ARBA" id="ARBA00022553"/>
    </source>
</evidence>
<evidence type="ECO:0000256" key="3">
    <source>
        <dbReference type="ARBA" id="ARBA00023180"/>
    </source>
</evidence>
<evidence type="ECO:0000256" key="1">
    <source>
        <dbReference type="ARBA" id="ARBA00009191"/>
    </source>
</evidence>
<accession>A0A3N0V7A7</accession>
<proteinExistence type="inferred from homology"/>
<dbReference type="InParanoid" id="A0A3N0V7A7"/>
<dbReference type="RefSeq" id="WP_123212299.1">
    <property type="nucleotide sequence ID" value="NZ_RJVO01000006.1"/>
</dbReference>